<accession>A8I530</accession>
<dbReference type="GO" id="GO:0003700">
    <property type="term" value="F:DNA-binding transcription factor activity"/>
    <property type="evidence" value="ECO:0007669"/>
    <property type="project" value="InterPro"/>
</dbReference>
<dbReference type="Pfam" id="PF00126">
    <property type="entry name" value="HTH_1"/>
    <property type="match status" value="1"/>
</dbReference>
<dbReference type="STRING" id="438753.AZC_1805"/>
<evidence type="ECO:0000313" key="7">
    <source>
        <dbReference type="Proteomes" id="UP000000270"/>
    </source>
</evidence>
<sequence>MNIRFLETFVWVARLRSFSSAADKLCTTQAAVSNRIATLERDLGVRLFERDLRNVSLTPQGERALAQAETIVRLTEELRLGVSEASSLRGRIAIGTIDSIVYAWLPKLIEAVKATYPDVDIDLTVDNSLTVSRLLLDRQVNLALIAGPVLAAECSNIDLCTYQCHWFAAPHLGLHGRRLSLVDIVANPIFAFSKGSQPHQNVLRLMESAGLDANLNLVRILNSNSLATITRLARDGMGVAVLPTEVAREMVERGELMQLDVDADLPPLHLHAVYREEPGSTLPALIARMAAQVAKAEDAATLTPSANARRNQIRIASHTK</sequence>
<name>A8I530_AZOC5</name>
<dbReference type="CDD" id="cd05466">
    <property type="entry name" value="PBP2_LTTR_substrate"/>
    <property type="match status" value="1"/>
</dbReference>
<dbReference type="EMBL" id="AP009384">
    <property type="protein sequence ID" value="BAF87803.1"/>
    <property type="molecule type" value="Genomic_DNA"/>
</dbReference>
<evidence type="ECO:0000256" key="3">
    <source>
        <dbReference type="ARBA" id="ARBA00023125"/>
    </source>
</evidence>
<dbReference type="InterPro" id="IPR005119">
    <property type="entry name" value="LysR_subst-bd"/>
</dbReference>
<keyword evidence="4" id="KW-0804">Transcription</keyword>
<dbReference type="AlphaFoldDB" id="A8I530"/>
<reference evidence="6 7" key="6">
    <citation type="journal article" date="2011" name="Appl. Environ. Microbiol.">
        <title>Involvement of the azorhizobial chromosome partition gene (parA) in the onset of bacteroid differentiation during Sesbania rostrata stem nodule development.</title>
        <authorList>
            <person name="Liu CT."/>
            <person name="Lee KB."/>
            <person name="Wang YS."/>
            <person name="Peng MH."/>
            <person name="Lee KT."/>
            <person name="Suzuki S."/>
            <person name="Suzuki T."/>
            <person name="Oyaizu H."/>
        </authorList>
    </citation>
    <scope>NUCLEOTIDE SEQUENCE [LARGE SCALE GENOMIC DNA]</scope>
    <source>
        <strain evidence="7">ATCC 43989 / DSM 5975 / JCM 20966 / LMG 6465 / NBRC 14845 / NCIMB 13405 / ORS 571</strain>
    </source>
</reference>
<comment type="similarity">
    <text evidence="1">Belongs to the LysR transcriptional regulatory family.</text>
</comment>
<dbReference type="Gene3D" id="1.10.10.10">
    <property type="entry name" value="Winged helix-like DNA-binding domain superfamily/Winged helix DNA-binding domain"/>
    <property type="match status" value="1"/>
</dbReference>
<feature type="domain" description="HTH lysR-type" evidence="5">
    <location>
        <begin position="1"/>
        <end position="58"/>
    </location>
</feature>
<dbReference type="FunFam" id="1.10.10.10:FF:000001">
    <property type="entry name" value="LysR family transcriptional regulator"/>
    <property type="match status" value="1"/>
</dbReference>
<dbReference type="eggNOG" id="COG0583">
    <property type="taxonomic scope" value="Bacteria"/>
</dbReference>
<evidence type="ECO:0000256" key="4">
    <source>
        <dbReference type="ARBA" id="ARBA00023163"/>
    </source>
</evidence>
<dbReference type="PROSITE" id="PS50931">
    <property type="entry name" value="HTH_LYSR"/>
    <property type="match status" value="1"/>
</dbReference>
<dbReference type="GO" id="GO:0000976">
    <property type="term" value="F:transcription cis-regulatory region binding"/>
    <property type="evidence" value="ECO:0007669"/>
    <property type="project" value="TreeGrafter"/>
</dbReference>
<dbReference type="SUPFAM" id="SSF46785">
    <property type="entry name" value="Winged helix' DNA-binding domain"/>
    <property type="match status" value="1"/>
</dbReference>
<gene>
    <name evidence="6" type="primary">lysR</name>
    <name evidence="6" type="ordered locus">AZC_1805</name>
</gene>
<evidence type="ECO:0000256" key="2">
    <source>
        <dbReference type="ARBA" id="ARBA00023015"/>
    </source>
</evidence>
<dbReference type="PANTHER" id="PTHR30126">
    <property type="entry name" value="HTH-TYPE TRANSCRIPTIONAL REGULATOR"/>
    <property type="match status" value="1"/>
</dbReference>
<evidence type="ECO:0000256" key="1">
    <source>
        <dbReference type="ARBA" id="ARBA00009437"/>
    </source>
</evidence>
<organism evidence="6 7">
    <name type="scientific">Azorhizobium caulinodans (strain ATCC 43989 / DSM 5975 / JCM 20966 / LMG 6465 / NBRC 14845 / NCIMB 13405 / ORS 571)</name>
    <dbReference type="NCBI Taxonomy" id="438753"/>
    <lineage>
        <taxon>Bacteria</taxon>
        <taxon>Pseudomonadati</taxon>
        <taxon>Pseudomonadota</taxon>
        <taxon>Alphaproteobacteria</taxon>
        <taxon>Hyphomicrobiales</taxon>
        <taxon>Xanthobacteraceae</taxon>
        <taxon>Azorhizobium</taxon>
    </lineage>
</organism>
<keyword evidence="7" id="KW-1185">Reference proteome</keyword>
<reference evidence="6 7" key="1">
    <citation type="journal article" date="2007" name="Appl. Environ. Microbiol.">
        <title>Rhizobial factors required for stem nodule maturation and maintenance in Sesbania rostrata-Azorhizobium caulinodans ORS571 symbiosis.</title>
        <authorList>
            <person name="Suzuki S."/>
            <person name="Aono T."/>
            <person name="Lee KB."/>
            <person name="Suzuki T."/>
            <person name="Liu CT."/>
            <person name="Miwa H."/>
            <person name="Wakao S."/>
            <person name="Iki T."/>
            <person name="Oyaizu H."/>
        </authorList>
    </citation>
    <scope>NUCLEOTIDE SEQUENCE [LARGE SCALE GENOMIC DNA]</scope>
    <source>
        <strain evidence="7">ATCC 43989 / DSM 5975 / JCM 20966 / LMG 6465 / NBRC 14845 / NCIMB 13405 / ORS 571</strain>
    </source>
</reference>
<reference evidence="6 7" key="5">
    <citation type="journal article" date="2010" name="Appl. Environ. Microbiol.">
        <title>phrR-like gene praR of Azorhizobium caulinodans ORS571 is essential for symbiosis with Sesbania rostrata and is involved in expression of reb genes.</title>
        <authorList>
            <person name="Akiba N."/>
            <person name="Aono T."/>
            <person name="Toyazaki H."/>
            <person name="Sato S."/>
            <person name="Oyaizu H."/>
        </authorList>
    </citation>
    <scope>NUCLEOTIDE SEQUENCE [LARGE SCALE GENOMIC DNA]</scope>
    <source>
        <strain evidence="7">ATCC 43989 / DSM 5975 / JCM 20966 / LMG 6465 / NBRC 14845 / NCIMB 13405 / ORS 571</strain>
    </source>
</reference>
<reference evidence="6 7" key="4">
    <citation type="journal article" date="2009" name="Appl. Environ. Microbiol.">
        <title>Comparative genome-wide transcriptional profiling of Azorhizobium caulinodans ORS571 grown under free-living and symbiotic conditions.</title>
        <authorList>
            <person name="Tsukada S."/>
            <person name="Aono T."/>
            <person name="Akiba N."/>
            <person name="Lee KB."/>
            <person name="Liu CT."/>
            <person name="Toyazaki H."/>
            <person name="Oyaizu H."/>
        </authorList>
    </citation>
    <scope>NUCLEOTIDE SEQUENCE [LARGE SCALE GENOMIC DNA]</scope>
    <source>
        <strain evidence="7">ATCC 43989 / DSM 5975 / JCM 20966 / LMG 6465 / NBRC 14845 / NCIMB 13405 / ORS 571</strain>
    </source>
</reference>
<proteinExistence type="inferred from homology"/>
<dbReference type="Pfam" id="PF03466">
    <property type="entry name" value="LysR_substrate"/>
    <property type="match status" value="1"/>
</dbReference>
<reference evidence="7" key="2">
    <citation type="submission" date="2007-04" db="EMBL/GenBank/DDBJ databases">
        <title>Complete genome sequence of the nitrogen-fixing bacterium Azorhizobium caulinodans ORS571.</title>
        <authorList>
            <person name="Lee K.B."/>
            <person name="Backer P.D."/>
            <person name="Aono T."/>
            <person name="Liu C.T."/>
            <person name="Suzuki S."/>
            <person name="Suzuki T."/>
            <person name="Kaneko T."/>
            <person name="Yamada M."/>
            <person name="Tabata S."/>
            <person name="Kupfer D.M."/>
            <person name="Najar F.Z."/>
            <person name="Wiley G.B."/>
            <person name="Roe B."/>
            <person name="Binnewies T."/>
            <person name="Ussery D."/>
            <person name="Vereecke D."/>
            <person name="Gevers D."/>
            <person name="Holsters M."/>
            <person name="Oyaizu H."/>
        </authorList>
    </citation>
    <scope>NUCLEOTIDE SEQUENCE [LARGE SCALE GENOMIC DNA]</scope>
    <source>
        <strain evidence="7">ATCC 43989 / DSM 5975 / JCM 20966 / LMG 6465 / NBRC 14845 / NCIMB 13405 / ORS 571</strain>
    </source>
</reference>
<dbReference type="SUPFAM" id="SSF53850">
    <property type="entry name" value="Periplasmic binding protein-like II"/>
    <property type="match status" value="1"/>
</dbReference>
<dbReference type="PRINTS" id="PR00039">
    <property type="entry name" value="HTHLYSR"/>
</dbReference>
<keyword evidence="3" id="KW-0238">DNA-binding</keyword>
<keyword evidence="2" id="KW-0805">Transcription regulation</keyword>
<dbReference type="KEGG" id="azc:AZC_1805"/>
<dbReference type="Proteomes" id="UP000000270">
    <property type="component" value="Chromosome"/>
</dbReference>
<dbReference type="HOGENOM" id="CLU_039613_6_1_5"/>
<protein>
    <submittedName>
        <fullName evidence="6">Transcriptional regulator</fullName>
    </submittedName>
</protein>
<dbReference type="RefSeq" id="WP_012170333.1">
    <property type="nucleotide sequence ID" value="NC_009937.1"/>
</dbReference>
<dbReference type="InterPro" id="IPR036388">
    <property type="entry name" value="WH-like_DNA-bd_sf"/>
</dbReference>
<dbReference type="Gene3D" id="3.40.190.10">
    <property type="entry name" value="Periplasmic binding protein-like II"/>
    <property type="match status" value="2"/>
</dbReference>
<evidence type="ECO:0000313" key="6">
    <source>
        <dbReference type="EMBL" id="BAF87803.1"/>
    </source>
</evidence>
<evidence type="ECO:0000259" key="5">
    <source>
        <dbReference type="PROSITE" id="PS50931"/>
    </source>
</evidence>
<dbReference type="PANTHER" id="PTHR30126:SF77">
    <property type="entry name" value="TRANSCRIPTIONAL REGULATORY PROTEIN"/>
    <property type="match status" value="1"/>
</dbReference>
<dbReference type="InterPro" id="IPR000847">
    <property type="entry name" value="LysR_HTH_N"/>
</dbReference>
<dbReference type="InterPro" id="IPR036390">
    <property type="entry name" value="WH_DNA-bd_sf"/>
</dbReference>
<reference evidence="6 7" key="3">
    <citation type="journal article" date="2008" name="BMC Genomics">
        <title>The genome of the versatile nitrogen fixer Azorhizobium caulinodans ORS571.</title>
        <authorList>
            <person name="Lee KB."/>
            <person name="Backer P.D."/>
            <person name="Aono T."/>
            <person name="Liu CT."/>
            <person name="Suzuki S."/>
            <person name="Suzuki T."/>
            <person name="Kaneko T."/>
            <person name="Yamada M."/>
            <person name="Tabata S."/>
            <person name="Kupfer D.M."/>
            <person name="Najar F.Z."/>
            <person name="Wiley G.B."/>
            <person name="Roe B."/>
            <person name="Binnewies T.T."/>
            <person name="Ussery D.W."/>
            <person name="D'Haeze W."/>
            <person name="Herder J.D."/>
            <person name="Gevers D."/>
            <person name="Vereecke D."/>
            <person name="Holsters M."/>
            <person name="Oyaizu H."/>
        </authorList>
    </citation>
    <scope>NUCLEOTIDE SEQUENCE [LARGE SCALE GENOMIC DNA]</scope>
    <source>
        <strain evidence="7">ATCC 43989 / DSM 5975 / JCM 20966 / LMG 6465 / NBRC 14845 / NCIMB 13405 / ORS 571</strain>
    </source>
</reference>